<evidence type="ECO:0000256" key="5">
    <source>
        <dbReference type="ARBA" id="ARBA00022723"/>
    </source>
</evidence>
<feature type="active site" description="Phosphoserine intermediate" evidence="9 11">
    <location>
        <position position="60"/>
    </location>
</feature>
<evidence type="ECO:0000256" key="8">
    <source>
        <dbReference type="ARBA" id="ARBA00023235"/>
    </source>
</evidence>
<evidence type="ECO:0000256" key="10">
    <source>
        <dbReference type="NCBIfam" id="TIGR01307"/>
    </source>
</evidence>
<dbReference type="GO" id="GO:0006096">
    <property type="term" value="P:glycolytic process"/>
    <property type="evidence" value="ECO:0007669"/>
    <property type="project" value="UniProtKB-UniRule"/>
</dbReference>
<feature type="domain" description="Metalloenzyme" evidence="13">
    <location>
        <begin position="3"/>
        <end position="500"/>
    </location>
</feature>
<dbReference type="GO" id="GO:0005829">
    <property type="term" value="C:cytosol"/>
    <property type="evidence" value="ECO:0007669"/>
    <property type="project" value="TreeGrafter"/>
</dbReference>
<dbReference type="GO" id="GO:0006007">
    <property type="term" value="P:glucose catabolic process"/>
    <property type="evidence" value="ECO:0007669"/>
    <property type="project" value="InterPro"/>
</dbReference>
<evidence type="ECO:0000259" key="13">
    <source>
        <dbReference type="Pfam" id="PF01676"/>
    </source>
</evidence>
<dbReference type="EMBL" id="LBXZ01000001">
    <property type="protein sequence ID" value="KKR41138.1"/>
    <property type="molecule type" value="Genomic_DNA"/>
</dbReference>
<dbReference type="InterPro" id="IPR005995">
    <property type="entry name" value="Pgm_bpd_ind"/>
</dbReference>
<feature type="binding site" evidence="9 12">
    <location>
        <position position="452"/>
    </location>
    <ligand>
        <name>Mn(2+)</name>
        <dbReference type="ChEBI" id="CHEBI:29035"/>
        <label>1</label>
    </ligand>
</feature>
<evidence type="ECO:0000256" key="3">
    <source>
        <dbReference type="ARBA" id="ARBA00004798"/>
    </source>
</evidence>
<name>A0A0G0QM06_9BACT</name>
<dbReference type="GO" id="GO:0030145">
    <property type="term" value="F:manganese ion binding"/>
    <property type="evidence" value="ECO:0007669"/>
    <property type="project" value="UniProtKB-UniRule"/>
</dbReference>
<evidence type="ECO:0000256" key="11">
    <source>
        <dbReference type="PIRSR" id="PIRSR001492-1"/>
    </source>
</evidence>
<evidence type="ECO:0000259" key="14">
    <source>
        <dbReference type="Pfam" id="PF06415"/>
    </source>
</evidence>
<evidence type="ECO:0000313" key="16">
    <source>
        <dbReference type="Proteomes" id="UP000034072"/>
    </source>
</evidence>
<comment type="catalytic activity">
    <reaction evidence="1 9">
        <text>(2R)-2-phosphoglycerate = (2R)-3-phosphoglycerate</text>
        <dbReference type="Rhea" id="RHEA:15901"/>
        <dbReference type="ChEBI" id="CHEBI:58272"/>
        <dbReference type="ChEBI" id="CHEBI:58289"/>
        <dbReference type="EC" id="5.4.2.12"/>
    </reaction>
</comment>
<dbReference type="InterPro" id="IPR006124">
    <property type="entry name" value="Metalloenzyme"/>
</dbReference>
<feature type="binding site" evidence="9">
    <location>
        <begin position="254"/>
        <end position="257"/>
    </location>
    <ligand>
        <name>substrate</name>
    </ligand>
</feature>
<evidence type="ECO:0000256" key="12">
    <source>
        <dbReference type="PIRSR" id="PIRSR001492-3"/>
    </source>
</evidence>
<dbReference type="UniPathway" id="UPA00109">
    <property type="reaction ID" value="UER00186"/>
</dbReference>
<feature type="binding site" evidence="9">
    <location>
        <position position="121"/>
    </location>
    <ligand>
        <name>substrate</name>
    </ligand>
</feature>
<dbReference type="NCBIfam" id="TIGR01307">
    <property type="entry name" value="pgm_bpd_ind"/>
    <property type="match status" value="1"/>
</dbReference>
<evidence type="ECO:0000256" key="7">
    <source>
        <dbReference type="ARBA" id="ARBA00023211"/>
    </source>
</evidence>
<evidence type="ECO:0000256" key="9">
    <source>
        <dbReference type="HAMAP-Rule" id="MF_01038"/>
    </source>
</evidence>
<dbReference type="Pfam" id="PF06415">
    <property type="entry name" value="iPGM_N"/>
    <property type="match status" value="1"/>
</dbReference>
<dbReference type="InterPro" id="IPR011258">
    <property type="entry name" value="BPG-indep_PGM_N"/>
</dbReference>
<dbReference type="PATRIC" id="fig|1619033.3.peg.42"/>
<dbReference type="Proteomes" id="UP000034072">
    <property type="component" value="Unassembled WGS sequence"/>
</dbReference>
<feature type="binding site" evidence="9 12">
    <location>
        <position position="396"/>
    </location>
    <ligand>
        <name>Mn(2+)</name>
        <dbReference type="ChEBI" id="CHEBI:29035"/>
        <label>1</label>
    </ligand>
</feature>
<accession>A0A0G0QM06</accession>
<evidence type="ECO:0000256" key="6">
    <source>
        <dbReference type="ARBA" id="ARBA00023152"/>
    </source>
</evidence>
<dbReference type="Gene3D" id="3.40.1450.10">
    <property type="entry name" value="BPG-independent phosphoglycerate mutase, domain B"/>
    <property type="match status" value="1"/>
</dbReference>
<dbReference type="AlphaFoldDB" id="A0A0G0QM06"/>
<dbReference type="FunFam" id="3.40.1450.10:FF:000002">
    <property type="entry name" value="2,3-bisphosphoglycerate-independent phosphoglycerate mutase"/>
    <property type="match status" value="1"/>
</dbReference>
<comment type="caution">
    <text evidence="15">The sequence shown here is derived from an EMBL/GenBank/DDBJ whole genome shotgun (WGS) entry which is preliminary data.</text>
</comment>
<evidence type="ECO:0000256" key="2">
    <source>
        <dbReference type="ARBA" id="ARBA00002315"/>
    </source>
</evidence>
<dbReference type="PANTHER" id="PTHR31637:SF0">
    <property type="entry name" value="2,3-BISPHOSPHOGLYCERATE-INDEPENDENT PHOSPHOGLYCERATE MUTASE"/>
    <property type="match status" value="1"/>
</dbReference>
<feature type="binding site" evidence="9 12">
    <location>
        <position position="60"/>
    </location>
    <ligand>
        <name>Mn(2+)</name>
        <dbReference type="ChEBI" id="CHEBI:29035"/>
        <label>2</label>
    </ligand>
</feature>
<dbReference type="InterPro" id="IPR017850">
    <property type="entry name" value="Alkaline_phosphatase_core_sf"/>
</dbReference>
<reference evidence="15 16" key="1">
    <citation type="journal article" date="2015" name="Nature">
        <title>rRNA introns, odd ribosomes, and small enigmatic genomes across a large radiation of phyla.</title>
        <authorList>
            <person name="Brown C.T."/>
            <person name="Hug L.A."/>
            <person name="Thomas B.C."/>
            <person name="Sharon I."/>
            <person name="Castelle C.J."/>
            <person name="Singh A."/>
            <person name="Wilkins M.J."/>
            <person name="Williams K.H."/>
            <person name="Banfield J.F."/>
        </authorList>
    </citation>
    <scope>NUCLEOTIDE SEQUENCE [LARGE SCALE GENOMIC DNA]</scope>
</reference>
<dbReference type="PIRSF" id="PIRSF001492">
    <property type="entry name" value="IPGAM"/>
    <property type="match status" value="1"/>
</dbReference>
<sequence>MRPVVLCILDGWGFSKQKLGNAISTAETPNIDFIKNNYPSLLLQASGVAVGLSWGESGNSEVGHLTIGAGRIIFQYLSRINKAIENGSFFTNPELMQAIDHAKNNHSSLHLAGLLTSNSVHAYTDHILALIDLAKRNGINNVYLHLYTDGKDSGLKEAPSIYKKIDEFMKTSGVGKLASMIGRDIAMDRNENWDLTDQTYQLMVKGEAESATDPYEALNSRYEKGLTDINMPPMLFDADGTIRDGDALIFFNFREDRMKQIAQAFTQEKFDKFETIEMPNLLTICMTQYFENSNLHVAFPATQINNCLSEVISTNGLRQLHIAETEKYAHVTFFFNALRRQPFDGETDTLIKSDRVATEDSAMKANEICEAVIKDLENDINSFILVNFANADMLSHMGEFNQVVEGVETLDRLLGKLREVVLAKNGYLIIASDHGNAESLTYKGTGDSETKHNPNPIPLYLIAREYERARTPEEIIRSESSPGGFLSDIAPTVIDLLGIQKPVEMTGDSLLETLLN</sequence>
<evidence type="ECO:0000313" key="15">
    <source>
        <dbReference type="EMBL" id="KKR41138.1"/>
    </source>
</evidence>
<comment type="similarity">
    <text evidence="4 9">Belongs to the BPG-independent phosphoglycerate mutase family.</text>
</comment>
<dbReference type="SUPFAM" id="SSF53649">
    <property type="entry name" value="Alkaline phosphatase-like"/>
    <property type="match status" value="1"/>
</dbReference>
<feature type="binding site" evidence="9">
    <location>
        <position position="327"/>
    </location>
    <ligand>
        <name>substrate</name>
    </ligand>
</feature>
<dbReference type="GO" id="GO:0004619">
    <property type="term" value="F:phosphoglycerate mutase activity"/>
    <property type="evidence" value="ECO:0007669"/>
    <property type="project" value="UniProtKB-UniRule"/>
</dbReference>
<dbReference type="Gene3D" id="3.40.720.10">
    <property type="entry name" value="Alkaline Phosphatase, subunit A"/>
    <property type="match status" value="1"/>
</dbReference>
<dbReference type="EC" id="5.4.2.12" evidence="9 10"/>
<comment type="pathway">
    <text evidence="3 9">Carbohydrate degradation; glycolysis; pyruvate from D-glyceraldehyde 3-phosphate: step 3/5.</text>
</comment>
<feature type="binding site" evidence="9 12">
    <location>
        <position position="434"/>
    </location>
    <ligand>
        <name>Mn(2+)</name>
        <dbReference type="ChEBI" id="CHEBI:29035"/>
        <label>2</label>
    </ligand>
</feature>
<feature type="binding site" evidence="9 12">
    <location>
        <position position="433"/>
    </location>
    <ligand>
        <name>Mn(2+)</name>
        <dbReference type="ChEBI" id="CHEBI:29035"/>
        <label>2</label>
    </ligand>
</feature>
<dbReference type="Pfam" id="PF01676">
    <property type="entry name" value="Metalloenzyme"/>
    <property type="match status" value="1"/>
</dbReference>
<keyword evidence="7 9" id="KW-0464">Manganese</keyword>
<dbReference type="HAMAP" id="MF_01038">
    <property type="entry name" value="GpmI"/>
    <property type="match status" value="1"/>
</dbReference>
<dbReference type="SUPFAM" id="SSF64158">
    <property type="entry name" value="2,3-Bisphosphoglycerate-independent phosphoglycerate mutase, substrate-binding domain"/>
    <property type="match status" value="1"/>
</dbReference>
<evidence type="ECO:0000256" key="1">
    <source>
        <dbReference type="ARBA" id="ARBA00000370"/>
    </source>
</evidence>
<keyword evidence="5 9" id="KW-0479">Metal-binding</keyword>
<protein>
    <recommendedName>
        <fullName evidence="9 10">2,3-bisphosphoglycerate-independent phosphoglycerate mutase</fullName>
        <shortName evidence="9">BPG-independent PGAM</shortName>
        <shortName evidence="9">Phosphoglyceromutase</shortName>
        <shortName evidence="9">iPGM</shortName>
        <ecNumber evidence="9 10">5.4.2.12</ecNumber>
    </recommendedName>
</protein>
<dbReference type="CDD" id="cd16010">
    <property type="entry name" value="iPGM"/>
    <property type="match status" value="1"/>
</dbReference>
<feature type="domain" description="BPG-independent PGAM N-terminal" evidence="14">
    <location>
        <begin position="80"/>
        <end position="289"/>
    </location>
</feature>
<evidence type="ECO:0000256" key="4">
    <source>
        <dbReference type="ARBA" id="ARBA00008819"/>
    </source>
</evidence>
<comment type="cofactor">
    <cofactor evidence="9">
        <name>Mn(2+)</name>
        <dbReference type="ChEBI" id="CHEBI:29035"/>
    </cofactor>
    <text evidence="9">Binds 2 manganese ions per subunit.</text>
</comment>
<organism evidence="15 16">
    <name type="scientific">Candidatus Yanofskybacteria bacterium GW2011_GWE2_40_11</name>
    <dbReference type="NCBI Taxonomy" id="1619033"/>
    <lineage>
        <taxon>Bacteria</taxon>
        <taxon>Candidatus Yanofskyibacteriota</taxon>
    </lineage>
</organism>
<keyword evidence="8 9" id="KW-0413">Isomerase</keyword>
<feature type="binding site" evidence="9">
    <location>
        <position position="183"/>
    </location>
    <ligand>
        <name>substrate</name>
    </ligand>
</feature>
<dbReference type="PANTHER" id="PTHR31637">
    <property type="entry name" value="2,3-BISPHOSPHOGLYCERATE-INDEPENDENT PHOSPHOGLYCERATE MUTASE"/>
    <property type="match status" value="1"/>
</dbReference>
<comment type="function">
    <text evidence="2 9">Catalyzes the interconversion of 2-phosphoglycerate and 3-phosphoglycerate.</text>
</comment>
<feature type="binding site" evidence="9 12">
    <location>
        <position position="392"/>
    </location>
    <ligand>
        <name>Mn(2+)</name>
        <dbReference type="ChEBI" id="CHEBI:29035"/>
        <label>1</label>
    </ligand>
</feature>
<feature type="binding site" evidence="9 12">
    <location>
        <position position="10"/>
    </location>
    <ligand>
        <name>Mn(2+)</name>
        <dbReference type="ChEBI" id="CHEBI:29035"/>
        <label>2</label>
    </ligand>
</feature>
<keyword evidence="6 9" id="KW-0324">Glycolysis</keyword>
<gene>
    <name evidence="9" type="primary">gpmI</name>
    <name evidence="15" type="ORF">UT75_C0001G0042</name>
</gene>
<feature type="binding site" evidence="9">
    <location>
        <position position="189"/>
    </location>
    <ligand>
        <name>substrate</name>
    </ligand>
</feature>
<proteinExistence type="inferred from homology"/>
<comment type="caution">
    <text evidence="9">Lacks conserved residue(s) required for the propagation of feature annotation.</text>
</comment>
<dbReference type="InterPro" id="IPR036646">
    <property type="entry name" value="PGAM_B_sf"/>
</dbReference>
<comment type="subunit">
    <text evidence="9">Monomer.</text>
</comment>